<protein>
    <submittedName>
        <fullName evidence="2">Uncharacterized protein</fullName>
    </submittedName>
</protein>
<dbReference type="EMBL" id="MPUH01001138">
    <property type="protein sequence ID" value="OMJ69969.1"/>
    <property type="molecule type" value="Genomic_DNA"/>
</dbReference>
<dbReference type="OrthoDB" id="322903at2759"/>
<feature type="coiled-coil region" evidence="1">
    <location>
        <begin position="296"/>
        <end position="343"/>
    </location>
</feature>
<reference evidence="2 3" key="1">
    <citation type="submission" date="2016-11" db="EMBL/GenBank/DDBJ databases">
        <title>The macronuclear genome of Stentor coeruleus: a giant cell with tiny introns.</title>
        <authorList>
            <person name="Slabodnick M."/>
            <person name="Ruby J.G."/>
            <person name="Reiff S.B."/>
            <person name="Swart E.C."/>
            <person name="Gosai S."/>
            <person name="Prabakaran S."/>
            <person name="Witkowska E."/>
            <person name="Larue G.E."/>
            <person name="Fisher S."/>
            <person name="Freeman R.M."/>
            <person name="Gunawardena J."/>
            <person name="Chu W."/>
            <person name="Stover N.A."/>
            <person name="Gregory B.D."/>
            <person name="Nowacki M."/>
            <person name="Derisi J."/>
            <person name="Roy S.W."/>
            <person name="Marshall W.F."/>
            <person name="Sood P."/>
        </authorList>
    </citation>
    <scope>NUCLEOTIDE SEQUENCE [LARGE SCALE GENOMIC DNA]</scope>
    <source>
        <strain evidence="2">WM001</strain>
    </source>
</reference>
<sequence>MYAEERLEQVEQIIEQLLSSEDQYSPLKSLLDSLPTLLKVDEAIMSYRKKAKELREQLKTNKTLIKQCSDNLYTYEARAKSTLEAATLKRDKDNRTLATRLAAVQNSITQMSLDNQLAVKSQEVHIKQESNTIIQQVDNQLKSQLSELTSKLTSTREDGKKFHSRLTEGANKIVEEIKSFEDVNRIRIETMQKQGRGNDITKTYGKDNLRNWLFREISSRLDKGIENCKKTFEKKFKNLSLQYNQQLLSLRSEVEIMREGLPKTETSQSTVSKTEQYMDSAKKLITQLTGFYSQSFEKIEGELKAHDADIEKINSNTEDAKDFKEAKEEFVKSKRSVKEVEDRIDADLYVVHDNLKKARMFANECESGPEKLKDDLVKIKRITSSYEMSKKVTRDKLKSIAEKIAAIELKIAIINKQRGEEQKESEEKMVKIFSQTMSRISVQVDSQFSVI</sequence>
<feature type="coiled-coil region" evidence="1">
    <location>
        <begin position="37"/>
        <end position="71"/>
    </location>
</feature>
<keyword evidence="3" id="KW-1185">Reference proteome</keyword>
<gene>
    <name evidence="2" type="ORF">SteCoe_32166</name>
</gene>
<organism evidence="2 3">
    <name type="scientific">Stentor coeruleus</name>
    <dbReference type="NCBI Taxonomy" id="5963"/>
    <lineage>
        <taxon>Eukaryota</taxon>
        <taxon>Sar</taxon>
        <taxon>Alveolata</taxon>
        <taxon>Ciliophora</taxon>
        <taxon>Postciliodesmatophora</taxon>
        <taxon>Heterotrichea</taxon>
        <taxon>Heterotrichida</taxon>
        <taxon>Stentoridae</taxon>
        <taxon>Stentor</taxon>
    </lineage>
</organism>
<dbReference type="AlphaFoldDB" id="A0A1R2AZM7"/>
<accession>A0A1R2AZM7</accession>
<keyword evidence="1" id="KW-0175">Coiled coil</keyword>
<evidence type="ECO:0000256" key="1">
    <source>
        <dbReference type="SAM" id="Coils"/>
    </source>
</evidence>
<evidence type="ECO:0000313" key="3">
    <source>
        <dbReference type="Proteomes" id="UP000187209"/>
    </source>
</evidence>
<comment type="caution">
    <text evidence="2">The sequence shown here is derived from an EMBL/GenBank/DDBJ whole genome shotgun (WGS) entry which is preliminary data.</text>
</comment>
<name>A0A1R2AZM7_9CILI</name>
<dbReference type="Proteomes" id="UP000187209">
    <property type="component" value="Unassembled WGS sequence"/>
</dbReference>
<proteinExistence type="predicted"/>
<evidence type="ECO:0000313" key="2">
    <source>
        <dbReference type="EMBL" id="OMJ69969.1"/>
    </source>
</evidence>